<accession>A0ABU9QL28</accession>
<sequence>MNWVPPKTFEDWEDRLVAHFLRIGPEGDASTIRSFEITDRTLAQACGAPLGNEKAVVEQLRNALLQNNFFLDALKHGSPLLTTRARPNLFTYLVATLYIDGLLDSGQSDGAYRAKLAKWLAVDGTFQQLQGVAHMWRDLVVWLDARISAGEPFRRLVLPAIPSTWTHIGYTRRLSFPGKPDVRLLERFVSRNPAALDDPSRLITLFRPIEADPQTSWGLRTAFGDFSKAYLSRKRAIADHPFWSLLTRVAANAGTKIKTLAHLDMVFDEDGDRTFIVGESTIQPNRVHPTLDTALRDETVRDSVNLASVPGQGIVFFYQCGAGRWRAESRLRRNAVRIHVAFEKKLVTSIGPRLGSLLRGGSWFFTEAPQAPDRIEALIKGTRLVPGTDDHIFRAAVRHGIRVNGAWLGRPGFLPEIDADTSDFTIRALSERSGLIGVDANTPGQLVCQTPVEGPFLIEPARTTSEDRSHWRIRVSFVRDAMPRSMQASASDNLRRLVDWRADTRSSAAVGFVRDEDISWEQGDPRIDSLIEALYADGSSGWDESELVRLVSRATIDATPWTLMRVLHDSGLIEPRLRSGWRGRVWTLRAPQILCMRHGEQQLAVVEGAVCVRLIDDFRIAVESLGGAVFRRNGVGAWSPPVYGAVVASAAAVAERLHWPVINNACAPSGVLELEQTPHLGEMHSPASSWDWNSSRFTRNATSSGAVKLTRLVHGGGRDHDLYKVECRGRTAHYLSRTSAIVAAHSMMKLPLFEARDALLVRLAGEGGLPDALAEWLRRRHLRSPGLIDGAYVYPVGHEDRVLLHRLLPGCIGELTKKTTDRVDRLSIARRSGGRVRMQWRNGTLCG</sequence>
<reference evidence="1 2" key="1">
    <citation type="submission" date="2024-01" db="EMBL/GenBank/DDBJ databases">
        <title>The diversity of rhizobia nodulating Mimosa spp. in eleven states of Brazil covering several biomes is determined by host plant, location, and edaphic factors.</title>
        <authorList>
            <person name="Rouws L."/>
            <person name="Barauna A."/>
            <person name="Beukes C."/>
            <person name="De Faria S.M."/>
            <person name="Gross E."/>
            <person name="Dos Reis Junior F.B."/>
            <person name="Simon M."/>
            <person name="Maluk M."/>
            <person name="Odee D.W."/>
            <person name="Kenicer G."/>
            <person name="Young J.P.W."/>
            <person name="Reis V.M."/>
            <person name="Zilli J."/>
            <person name="James E.K."/>
        </authorList>
    </citation>
    <scope>NUCLEOTIDE SEQUENCE [LARGE SCALE GENOMIC DNA]</scope>
    <source>
        <strain evidence="1 2">JPY77</strain>
    </source>
</reference>
<evidence type="ECO:0000313" key="1">
    <source>
        <dbReference type="EMBL" id="MEM5290187.1"/>
    </source>
</evidence>
<dbReference type="EMBL" id="JAZHGC010000033">
    <property type="protein sequence ID" value="MEM5290187.1"/>
    <property type="molecule type" value="Genomic_DNA"/>
</dbReference>
<evidence type="ECO:0000313" key="2">
    <source>
        <dbReference type="Proteomes" id="UP001494588"/>
    </source>
</evidence>
<gene>
    <name evidence="1" type="ORF">V4C55_31125</name>
</gene>
<comment type="caution">
    <text evidence="1">The sequence shown here is derived from an EMBL/GenBank/DDBJ whole genome shotgun (WGS) entry which is preliminary data.</text>
</comment>
<keyword evidence="2" id="KW-1185">Reference proteome</keyword>
<protein>
    <submittedName>
        <fullName evidence="1">Uncharacterized protein</fullName>
    </submittedName>
</protein>
<dbReference type="RefSeq" id="WP_201651783.1">
    <property type="nucleotide sequence ID" value="NZ_CAJHCS010000014.1"/>
</dbReference>
<name>A0ABU9QL28_9BURK</name>
<dbReference type="Proteomes" id="UP001494588">
    <property type="component" value="Unassembled WGS sequence"/>
</dbReference>
<organism evidence="1 2">
    <name type="scientific">Paraburkholderia sabiae</name>
    <dbReference type="NCBI Taxonomy" id="273251"/>
    <lineage>
        <taxon>Bacteria</taxon>
        <taxon>Pseudomonadati</taxon>
        <taxon>Pseudomonadota</taxon>
        <taxon>Betaproteobacteria</taxon>
        <taxon>Burkholderiales</taxon>
        <taxon>Burkholderiaceae</taxon>
        <taxon>Paraburkholderia</taxon>
    </lineage>
</organism>
<proteinExistence type="predicted"/>